<keyword evidence="2 5" id="KW-0812">Transmembrane</keyword>
<dbReference type="KEGG" id="abaw:D5400_16055"/>
<dbReference type="PANTHER" id="PTHR11814">
    <property type="entry name" value="SULFATE TRANSPORTER"/>
    <property type="match status" value="1"/>
</dbReference>
<evidence type="ECO:0000256" key="2">
    <source>
        <dbReference type="ARBA" id="ARBA00022692"/>
    </source>
</evidence>
<dbReference type="Proteomes" id="UP000268192">
    <property type="component" value="Chromosome"/>
</dbReference>
<dbReference type="GO" id="GO:0016020">
    <property type="term" value="C:membrane"/>
    <property type="evidence" value="ECO:0007669"/>
    <property type="project" value="UniProtKB-SubCell"/>
</dbReference>
<evidence type="ECO:0000313" key="8">
    <source>
        <dbReference type="Proteomes" id="UP000268192"/>
    </source>
</evidence>
<dbReference type="InterPro" id="IPR001902">
    <property type="entry name" value="SLC26A/SulP_fam"/>
</dbReference>
<feature type="transmembrane region" description="Helical" evidence="5">
    <location>
        <begin position="53"/>
        <end position="68"/>
    </location>
</feature>
<evidence type="ECO:0000256" key="4">
    <source>
        <dbReference type="ARBA" id="ARBA00023136"/>
    </source>
</evidence>
<feature type="transmembrane region" description="Helical" evidence="5">
    <location>
        <begin position="134"/>
        <end position="156"/>
    </location>
</feature>
<dbReference type="AlphaFoldDB" id="A0A3S9B6K8"/>
<name>A0A3S9B6K8_9HYPH</name>
<dbReference type="CDD" id="cd07042">
    <property type="entry name" value="STAS_SulP_like_sulfate_transporter"/>
    <property type="match status" value="1"/>
</dbReference>
<feature type="transmembrane region" description="Helical" evidence="5">
    <location>
        <begin position="344"/>
        <end position="364"/>
    </location>
</feature>
<accession>A0A3S9B6K8</accession>
<feature type="transmembrane region" description="Helical" evidence="5">
    <location>
        <begin position="306"/>
        <end position="324"/>
    </location>
</feature>
<dbReference type="Gene3D" id="3.30.750.24">
    <property type="entry name" value="STAS domain"/>
    <property type="match status" value="1"/>
</dbReference>
<evidence type="ECO:0000256" key="5">
    <source>
        <dbReference type="SAM" id="Phobius"/>
    </source>
</evidence>
<dbReference type="NCBIfam" id="TIGR00815">
    <property type="entry name" value="sulP"/>
    <property type="match status" value="1"/>
</dbReference>
<dbReference type="Pfam" id="PF00916">
    <property type="entry name" value="Sulfate_transp"/>
    <property type="match status" value="1"/>
</dbReference>
<dbReference type="PROSITE" id="PS50801">
    <property type="entry name" value="STAS"/>
    <property type="match status" value="1"/>
</dbReference>
<feature type="domain" description="STAS" evidence="6">
    <location>
        <begin position="454"/>
        <end position="567"/>
    </location>
</feature>
<evidence type="ECO:0000256" key="3">
    <source>
        <dbReference type="ARBA" id="ARBA00022989"/>
    </source>
</evidence>
<organism evidence="7 8">
    <name type="scientific">Georhizobium profundi</name>
    <dbReference type="NCBI Taxonomy" id="2341112"/>
    <lineage>
        <taxon>Bacteria</taxon>
        <taxon>Pseudomonadati</taxon>
        <taxon>Pseudomonadota</taxon>
        <taxon>Alphaproteobacteria</taxon>
        <taxon>Hyphomicrobiales</taxon>
        <taxon>Rhizobiaceae</taxon>
        <taxon>Georhizobium</taxon>
    </lineage>
</organism>
<dbReference type="InterPro" id="IPR036513">
    <property type="entry name" value="STAS_dom_sf"/>
</dbReference>
<feature type="transmembrane region" description="Helical" evidence="5">
    <location>
        <begin position="404"/>
        <end position="428"/>
    </location>
</feature>
<keyword evidence="8" id="KW-1185">Reference proteome</keyword>
<protein>
    <submittedName>
        <fullName evidence="7">Sulfate permease</fullName>
    </submittedName>
</protein>
<feature type="transmembrane region" description="Helical" evidence="5">
    <location>
        <begin position="371"/>
        <end position="392"/>
    </location>
</feature>
<feature type="transmembrane region" description="Helical" evidence="5">
    <location>
        <begin position="176"/>
        <end position="197"/>
    </location>
</feature>
<evidence type="ECO:0000256" key="1">
    <source>
        <dbReference type="ARBA" id="ARBA00004141"/>
    </source>
</evidence>
<feature type="transmembrane region" description="Helical" evidence="5">
    <location>
        <begin position="217"/>
        <end position="237"/>
    </location>
</feature>
<reference evidence="7 8" key="1">
    <citation type="submission" date="2018-09" db="EMBL/GenBank/DDBJ databases">
        <title>Marinorhizobium profundi gen. nov., sp. nov., isolated from a deep-sea sediment sample from the New Britain Trench and proposal of Marinorhizobiaceae fam. nov. in the order Rhizobiales of the class Alphaproteobacteria.</title>
        <authorList>
            <person name="Cao J."/>
        </authorList>
    </citation>
    <scope>NUCLEOTIDE SEQUENCE [LARGE SCALE GENOMIC DNA]</scope>
    <source>
        <strain evidence="7 8">WS11</strain>
    </source>
</reference>
<evidence type="ECO:0000259" key="6">
    <source>
        <dbReference type="PROSITE" id="PS50801"/>
    </source>
</evidence>
<feature type="transmembrane region" description="Helical" evidence="5">
    <location>
        <begin position="270"/>
        <end position="294"/>
    </location>
</feature>
<dbReference type="OrthoDB" id="9769739at2"/>
<dbReference type="InterPro" id="IPR011547">
    <property type="entry name" value="SLC26A/SulP_dom"/>
</dbReference>
<sequence>MTRLSRHLPILEWGRQYRSSTFTNDLVAAVIVTIMLIPQSLAYAMLAGLPPEVGLYASILPLVAYAIFGTSRTLAVGPVAVVSLMTATAIGEIAAQGSESYLVAATLLALISGVMLVAMGLFRLGFVANFLSHPVISGFITASGLLIAAGQVRHLLGVPSSGHTLPEIVTSLVENLPSTNFPTLVIGVGVLAFLYFVRLKLKSVLVALGIKPRLSDIATKAGPVLAVAVTILAAAALNLGEEGVPLVGAIPQGLPVPALPIFDIDMIRALAAPALLISLIGFVESVSVAQTLAAKRRQRIIPDQELIGLGAANIASGISAGYPVTGGFARSVVNFDAGAETPAAGIYTAVGIALATLFLTPLLANLPQATLAAAIIVAVLSLVDFAAVRRVWAYSKADFSAMAATILGTLFLGVEIGVVMGVLLSLLLHLYRTSRPHMAVVGQVPGTEHFRNVDRHQVITSPDILSLRVDESLYFANTRYLEDRVAELVADRPELKHVVLMCSAVNAIDASALESLEEINHRLNDAGITLHLSEVKGPVMDRLKRSHFLDDLTGSIFLSQYDAIVDLNAMR</sequence>
<proteinExistence type="predicted"/>
<feature type="transmembrane region" description="Helical" evidence="5">
    <location>
        <begin position="75"/>
        <end position="95"/>
    </location>
</feature>
<keyword evidence="4 5" id="KW-0472">Membrane</keyword>
<comment type="subcellular location">
    <subcellularLocation>
        <location evidence="1">Membrane</location>
        <topology evidence="1">Multi-pass membrane protein</topology>
    </subcellularLocation>
</comment>
<dbReference type="InterPro" id="IPR002645">
    <property type="entry name" value="STAS_dom"/>
</dbReference>
<dbReference type="RefSeq" id="WP_126010901.1">
    <property type="nucleotide sequence ID" value="NZ_CP032509.1"/>
</dbReference>
<gene>
    <name evidence="7" type="primary">sulP</name>
    <name evidence="7" type="ORF">D5400_16055</name>
</gene>
<feature type="transmembrane region" description="Helical" evidence="5">
    <location>
        <begin position="101"/>
        <end position="122"/>
    </location>
</feature>
<dbReference type="SUPFAM" id="SSF52091">
    <property type="entry name" value="SpoIIaa-like"/>
    <property type="match status" value="1"/>
</dbReference>
<dbReference type="GO" id="GO:0055085">
    <property type="term" value="P:transmembrane transport"/>
    <property type="evidence" value="ECO:0007669"/>
    <property type="project" value="InterPro"/>
</dbReference>
<dbReference type="EMBL" id="CP032509">
    <property type="protein sequence ID" value="AZN72580.1"/>
    <property type="molecule type" value="Genomic_DNA"/>
</dbReference>
<dbReference type="Pfam" id="PF01740">
    <property type="entry name" value="STAS"/>
    <property type="match status" value="1"/>
</dbReference>
<keyword evidence="3 5" id="KW-1133">Transmembrane helix</keyword>
<feature type="transmembrane region" description="Helical" evidence="5">
    <location>
        <begin position="21"/>
        <end position="41"/>
    </location>
</feature>
<evidence type="ECO:0000313" key="7">
    <source>
        <dbReference type="EMBL" id="AZN72580.1"/>
    </source>
</evidence>